<dbReference type="InterPro" id="IPR036691">
    <property type="entry name" value="Endo/exonu/phosph_ase_sf"/>
</dbReference>
<feature type="compositionally biased region" description="Basic and acidic residues" evidence="1">
    <location>
        <begin position="1"/>
        <end position="17"/>
    </location>
</feature>
<keyword evidence="2" id="KW-0472">Membrane</keyword>
<feature type="transmembrane region" description="Helical" evidence="2">
    <location>
        <begin position="60"/>
        <end position="78"/>
    </location>
</feature>
<evidence type="ECO:0000313" key="4">
    <source>
        <dbReference type="EMBL" id="GAA1126386.1"/>
    </source>
</evidence>
<feature type="region of interest" description="Disordered" evidence="1">
    <location>
        <begin position="1"/>
        <end position="27"/>
    </location>
</feature>
<dbReference type="EMBL" id="BAAALD010000161">
    <property type="protein sequence ID" value="GAA1126386.1"/>
    <property type="molecule type" value="Genomic_DNA"/>
</dbReference>
<proteinExistence type="predicted"/>
<feature type="transmembrane region" description="Helical" evidence="2">
    <location>
        <begin position="85"/>
        <end position="104"/>
    </location>
</feature>
<dbReference type="GO" id="GO:0004519">
    <property type="term" value="F:endonuclease activity"/>
    <property type="evidence" value="ECO:0007669"/>
    <property type="project" value="UniProtKB-KW"/>
</dbReference>
<evidence type="ECO:0000313" key="5">
    <source>
        <dbReference type="Proteomes" id="UP001499987"/>
    </source>
</evidence>
<feature type="domain" description="Endonuclease/exonuclease/phosphatase" evidence="3">
    <location>
        <begin position="118"/>
        <end position="320"/>
    </location>
</feature>
<comment type="caution">
    <text evidence="4">The sequence shown here is derived from an EMBL/GenBank/DDBJ whole genome shotgun (WGS) entry which is preliminary data.</text>
</comment>
<organism evidence="4 5">
    <name type="scientific">Kitasatospora arboriphila</name>
    <dbReference type="NCBI Taxonomy" id="258052"/>
    <lineage>
        <taxon>Bacteria</taxon>
        <taxon>Bacillati</taxon>
        <taxon>Actinomycetota</taxon>
        <taxon>Actinomycetes</taxon>
        <taxon>Kitasatosporales</taxon>
        <taxon>Streptomycetaceae</taxon>
        <taxon>Kitasatospora</taxon>
    </lineage>
</organism>
<gene>
    <name evidence="4" type="ORF">GCM10009663_75910</name>
</gene>
<sequence>MARGDDTAVQERTEPETPARPPGRSRGRVTAALAALTALLLIGHRLVPDGGWHLGSLLEAFLPWAGLAVPLLLAAALLRRSRLALAAVLLPAVAWAGLFGGRLLSGGDGGPFDLTVVQHNVAAENTDPEGTATRLAGTGADLLAVEELMEPATGVYERILGGVYPYRARSGTVGLWSRFPLSDVRPVDLKPAEVHEYWKRGVRATARTPKGDLAVYVAHLPSVRISPAAGFTTPRRDESARLLAAAIDAEPLRRILVMGDMNGTLDDRGLAPVTSRLTPARGGFDFSWPAGFPLARIDQVLVRGATPVRTWTLARTGSDHLPVAARIRL</sequence>
<keyword evidence="4" id="KW-0255">Endonuclease</keyword>
<evidence type="ECO:0000259" key="3">
    <source>
        <dbReference type="Pfam" id="PF03372"/>
    </source>
</evidence>
<feature type="transmembrane region" description="Helical" evidence="2">
    <location>
        <begin position="29"/>
        <end position="48"/>
    </location>
</feature>
<dbReference type="Proteomes" id="UP001499987">
    <property type="component" value="Unassembled WGS sequence"/>
</dbReference>
<evidence type="ECO:0000256" key="1">
    <source>
        <dbReference type="SAM" id="MobiDB-lite"/>
    </source>
</evidence>
<dbReference type="InterPro" id="IPR005135">
    <property type="entry name" value="Endo/exonuclease/phosphatase"/>
</dbReference>
<dbReference type="Gene3D" id="3.60.10.10">
    <property type="entry name" value="Endonuclease/exonuclease/phosphatase"/>
    <property type="match status" value="1"/>
</dbReference>
<keyword evidence="2" id="KW-1133">Transmembrane helix</keyword>
<dbReference type="SUPFAM" id="SSF56219">
    <property type="entry name" value="DNase I-like"/>
    <property type="match status" value="1"/>
</dbReference>
<name>A0ABN1U7A9_9ACTN</name>
<accession>A0ABN1U7A9</accession>
<keyword evidence="4" id="KW-0540">Nuclease</keyword>
<evidence type="ECO:0000256" key="2">
    <source>
        <dbReference type="SAM" id="Phobius"/>
    </source>
</evidence>
<keyword evidence="2" id="KW-0812">Transmembrane</keyword>
<keyword evidence="4" id="KW-0378">Hydrolase</keyword>
<keyword evidence="5" id="KW-1185">Reference proteome</keyword>
<dbReference type="Pfam" id="PF03372">
    <property type="entry name" value="Exo_endo_phos"/>
    <property type="match status" value="1"/>
</dbReference>
<protein>
    <submittedName>
        <fullName evidence="4">Endonuclease/exonuclease/phosphatase family protein</fullName>
    </submittedName>
</protein>
<reference evidence="4 5" key="1">
    <citation type="journal article" date="2019" name="Int. J. Syst. Evol. Microbiol.">
        <title>The Global Catalogue of Microorganisms (GCM) 10K type strain sequencing project: providing services to taxonomists for standard genome sequencing and annotation.</title>
        <authorList>
            <consortium name="The Broad Institute Genomics Platform"/>
            <consortium name="The Broad Institute Genome Sequencing Center for Infectious Disease"/>
            <person name="Wu L."/>
            <person name="Ma J."/>
        </authorList>
    </citation>
    <scope>NUCLEOTIDE SEQUENCE [LARGE SCALE GENOMIC DNA]</scope>
    <source>
        <strain evidence="4 5">JCM 13002</strain>
    </source>
</reference>